<dbReference type="Proteomes" id="UP001499895">
    <property type="component" value="Unassembled WGS sequence"/>
</dbReference>
<organism evidence="1 2">
    <name type="scientific">Streptomyces stramineus</name>
    <dbReference type="NCBI Taxonomy" id="173861"/>
    <lineage>
        <taxon>Bacteria</taxon>
        <taxon>Bacillati</taxon>
        <taxon>Actinomycetota</taxon>
        <taxon>Actinomycetes</taxon>
        <taxon>Kitasatosporales</taxon>
        <taxon>Streptomycetaceae</taxon>
        <taxon>Streptomyces</taxon>
    </lineage>
</organism>
<keyword evidence="2" id="KW-1185">Reference proteome</keyword>
<evidence type="ECO:0000313" key="1">
    <source>
        <dbReference type="EMBL" id="GAA0453826.1"/>
    </source>
</evidence>
<proteinExistence type="predicted"/>
<dbReference type="EMBL" id="BAAAHB010000011">
    <property type="protein sequence ID" value="GAA0453826.1"/>
    <property type="molecule type" value="Genomic_DNA"/>
</dbReference>
<comment type="caution">
    <text evidence="1">The sequence shown here is derived from an EMBL/GenBank/DDBJ whole genome shotgun (WGS) entry which is preliminary data.</text>
</comment>
<gene>
    <name evidence="1" type="ORF">GCM10009544_15740</name>
</gene>
<reference evidence="1 2" key="1">
    <citation type="journal article" date="2019" name="Int. J. Syst. Evol. Microbiol.">
        <title>The Global Catalogue of Microorganisms (GCM) 10K type strain sequencing project: providing services to taxonomists for standard genome sequencing and annotation.</title>
        <authorList>
            <consortium name="The Broad Institute Genomics Platform"/>
            <consortium name="The Broad Institute Genome Sequencing Center for Infectious Disease"/>
            <person name="Wu L."/>
            <person name="Ma J."/>
        </authorList>
    </citation>
    <scope>NUCLEOTIDE SEQUENCE [LARGE SCALE GENOMIC DNA]</scope>
    <source>
        <strain evidence="1 2">JCM 10649</strain>
    </source>
</reference>
<dbReference type="RefSeq" id="WP_344087817.1">
    <property type="nucleotide sequence ID" value="NZ_BAAAHB010000011.1"/>
</dbReference>
<sequence>MIRRLTPAERLAAADKNFTLAAIVERSTWDRFLVEQAVFAFGLERDVFSCNDLRDLLPEQGHGFLGATINALRSAGIIEHVGMVPSTSGPTHGHRIALWRLSVKGRLIAQNRRPQPGRQAAA</sequence>
<evidence type="ECO:0000313" key="2">
    <source>
        <dbReference type="Proteomes" id="UP001499895"/>
    </source>
</evidence>
<name>A0ABN0ZNJ1_9ACTN</name>
<accession>A0ABN0ZNJ1</accession>
<protein>
    <submittedName>
        <fullName evidence="1">Uncharacterized protein</fullName>
    </submittedName>
</protein>